<protein>
    <submittedName>
        <fullName evidence="1">Uncharacterized protein</fullName>
    </submittedName>
</protein>
<accession>A0A928Z909</accession>
<dbReference type="Proteomes" id="UP000621799">
    <property type="component" value="Unassembled WGS sequence"/>
</dbReference>
<evidence type="ECO:0000313" key="1">
    <source>
        <dbReference type="EMBL" id="MBE9042100.1"/>
    </source>
</evidence>
<keyword evidence="2" id="KW-1185">Reference proteome</keyword>
<proteinExistence type="predicted"/>
<sequence>MQTIERERNLRAARIALDIVETQWERVLRELDALDVDSDARMAAARLVGQFQILDKLVQAFSEGSLGSDYEIEAPWRQKLIERVVESFELDFNPSSPPRRYRGLAEQLAHACGLEVIED</sequence>
<evidence type="ECO:0000313" key="2">
    <source>
        <dbReference type="Proteomes" id="UP000621799"/>
    </source>
</evidence>
<reference evidence="1" key="1">
    <citation type="submission" date="2020-10" db="EMBL/GenBank/DDBJ databases">
        <authorList>
            <person name="Castelo-Branco R."/>
            <person name="Eusebio N."/>
            <person name="Adriana R."/>
            <person name="Vieira A."/>
            <person name="Brugerolle De Fraissinette N."/>
            <person name="Rezende De Castro R."/>
            <person name="Schneider M.P."/>
            <person name="Vasconcelos V."/>
            <person name="Leao P.N."/>
        </authorList>
    </citation>
    <scope>NUCLEOTIDE SEQUENCE</scope>
    <source>
        <strain evidence="1">LEGE 11467</strain>
    </source>
</reference>
<organism evidence="1 2">
    <name type="scientific">Zarconia navalis LEGE 11467</name>
    <dbReference type="NCBI Taxonomy" id="1828826"/>
    <lineage>
        <taxon>Bacteria</taxon>
        <taxon>Bacillati</taxon>
        <taxon>Cyanobacteriota</taxon>
        <taxon>Cyanophyceae</taxon>
        <taxon>Oscillatoriophycideae</taxon>
        <taxon>Oscillatoriales</taxon>
        <taxon>Oscillatoriales incertae sedis</taxon>
        <taxon>Zarconia</taxon>
        <taxon>Zarconia navalis</taxon>
    </lineage>
</organism>
<comment type="caution">
    <text evidence="1">The sequence shown here is derived from an EMBL/GenBank/DDBJ whole genome shotgun (WGS) entry which is preliminary data.</text>
</comment>
<gene>
    <name evidence="1" type="ORF">IQ235_15065</name>
</gene>
<dbReference type="AlphaFoldDB" id="A0A928Z909"/>
<dbReference type="EMBL" id="JADEXN010000297">
    <property type="protein sequence ID" value="MBE9042100.1"/>
    <property type="molecule type" value="Genomic_DNA"/>
</dbReference>
<name>A0A928Z909_9CYAN</name>